<feature type="transmembrane region" description="Helical" evidence="1">
    <location>
        <begin position="20"/>
        <end position="49"/>
    </location>
</feature>
<feature type="domain" description="DUF112" evidence="2">
    <location>
        <begin position="20"/>
        <end position="437"/>
    </location>
</feature>
<dbReference type="RefSeq" id="WP_146857117.1">
    <property type="nucleotide sequence ID" value="NZ_BAAAHR010000004.1"/>
</dbReference>
<dbReference type="PANTHER" id="PTHR35342">
    <property type="entry name" value="TRICARBOXYLIC TRANSPORT PROTEIN"/>
    <property type="match status" value="1"/>
</dbReference>
<dbReference type="InterPro" id="IPR002823">
    <property type="entry name" value="DUF112_TM"/>
</dbReference>
<dbReference type="Proteomes" id="UP000321154">
    <property type="component" value="Unassembled WGS sequence"/>
</dbReference>
<feature type="transmembrane region" description="Helical" evidence="1">
    <location>
        <begin position="147"/>
        <end position="163"/>
    </location>
</feature>
<protein>
    <submittedName>
        <fullName evidence="4">Putative tricarboxylic transport membrane protein</fullName>
    </submittedName>
    <submittedName>
        <fullName evidence="3">Tripartite tricarboxylate transporter TctA</fullName>
    </submittedName>
</protein>
<feature type="transmembrane region" description="Helical" evidence="1">
    <location>
        <begin position="169"/>
        <end position="186"/>
    </location>
</feature>
<dbReference type="OrthoDB" id="9781349at2"/>
<comment type="caution">
    <text evidence="4">The sequence shown here is derived from an EMBL/GenBank/DDBJ whole genome shotgun (WGS) entry which is preliminary data.</text>
</comment>
<gene>
    <name evidence="4" type="ORF">FB463_002598</name>
    <name evidence="3" type="ORF">FFA01_31130</name>
</gene>
<keyword evidence="1" id="KW-0812">Transmembrane</keyword>
<sequence>MDQLDLLMQGFQSALTPQNLLWALLGVTIGTAVGVLPGIGPALTVALLLPITFRLEPDAALILFAGIYYGGMYGGSTTSILLNTPGESASIVSAIEGNKMAKAGKAAAALATAALGSFVAGTIGTIAITFVAPWVAGFAVQLGPPEYVALMVIAFVTVSALLGPSLLKGAASLLIGLTIGLVGIDAQSGQARLAFGNGGLFDGIDVVLVVVGLFAISEALGHVLAKTGNTTVTPVKGRALLTREQFRRSWPAWLRGTALGFPIGSLPAGGAEIPTFLSYATEKRLSKHKDEFGHGAIEGVAGPESANNAAAAGVLVPLLTIGLPTSATAAVILTAFQSYGLQPGPTLFAESGDLVWALIASLYIGNVMLLVLNLPLVKVWARVLTIPAWAIYAAVTVFACLGAYSAGGSTTDLFLLAGIGALGLLLRVADIPVAPAVVGLILGPLLEQQLRRAMILSEGDPAILVSSPMTIGLWIAIAVVLVVPGMLSLGRRRRRILAERIETGAVRTVDDRETAGRS</sequence>
<evidence type="ECO:0000313" key="5">
    <source>
        <dbReference type="Proteomes" id="UP000321154"/>
    </source>
</evidence>
<feature type="transmembrane region" description="Helical" evidence="1">
    <location>
        <begin position="193"/>
        <end position="216"/>
    </location>
</feature>
<evidence type="ECO:0000313" key="6">
    <source>
        <dbReference type="Proteomes" id="UP000522688"/>
    </source>
</evidence>
<dbReference type="AlphaFoldDB" id="A0A7W3JK45"/>
<dbReference type="EMBL" id="JACGWW010000004">
    <property type="protein sequence ID" value="MBA8814327.1"/>
    <property type="molecule type" value="Genomic_DNA"/>
</dbReference>
<evidence type="ECO:0000313" key="4">
    <source>
        <dbReference type="EMBL" id="MBA8814327.1"/>
    </source>
</evidence>
<reference evidence="3 5" key="1">
    <citation type="submission" date="2019-07" db="EMBL/GenBank/DDBJ databases">
        <title>Whole genome shotgun sequence of Frigoribacterium faeni NBRC 103066.</title>
        <authorList>
            <person name="Hosoyama A."/>
            <person name="Uohara A."/>
            <person name="Ohji S."/>
            <person name="Ichikawa N."/>
        </authorList>
    </citation>
    <scope>NUCLEOTIDE SEQUENCE [LARGE SCALE GENOMIC DNA]</scope>
    <source>
        <strain evidence="3 5">NBRC 103066</strain>
    </source>
</reference>
<feature type="transmembrane region" description="Helical" evidence="1">
    <location>
        <begin position="386"/>
        <end position="406"/>
    </location>
</feature>
<feature type="transmembrane region" description="Helical" evidence="1">
    <location>
        <begin position="61"/>
        <end position="82"/>
    </location>
</feature>
<dbReference type="Pfam" id="PF01970">
    <property type="entry name" value="TctA"/>
    <property type="match status" value="1"/>
</dbReference>
<evidence type="ECO:0000313" key="3">
    <source>
        <dbReference type="EMBL" id="GEK84804.1"/>
    </source>
</evidence>
<keyword evidence="1" id="KW-1133">Transmembrane helix</keyword>
<feature type="transmembrane region" description="Helical" evidence="1">
    <location>
        <begin position="106"/>
        <end position="135"/>
    </location>
</feature>
<keyword evidence="5" id="KW-1185">Reference proteome</keyword>
<dbReference type="Proteomes" id="UP000522688">
    <property type="component" value="Unassembled WGS sequence"/>
</dbReference>
<proteinExistence type="predicted"/>
<dbReference type="PANTHER" id="PTHR35342:SF5">
    <property type="entry name" value="TRICARBOXYLIC TRANSPORT PROTEIN"/>
    <property type="match status" value="1"/>
</dbReference>
<feature type="transmembrane region" description="Helical" evidence="1">
    <location>
        <begin position="354"/>
        <end position="374"/>
    </location>
</feature>
<name>A0A7W3JK45_9MICO</name>
<evidence type="ECO:0000259" key="2">
    <source>
        <dbReference type="Pfam" id="PF01970"/>
    </source>
</evidence>
<keyword evidence="1" id="KW-0472">Membrane</keyword>
<feature type="transmembrane region" description="Helical" evidence="1">
    <location>
        <begin position="309"/>
        <end position="333"/>
    </location>
</feature>
<accession>A0A7W3JK45</accession>
<organism evidence="4 6">
    <name type="scientific">Frigoribacterium faeni</name>
    <dbReference type="NCBI Taxonomy" id="145483"/>
    <lineage>
        <taxon>Bacteria</taxon>
        <taxon>Bacillati</taxon>
        <taxon>Actinomycetota</taxon>
        <taxon>Actinomycetes</taxon>
        <taxon>Micrococcales</taxon>
        <taxon>Microbacteriaceae</taxon>
        <taxon>Frigoribacterium</taxon>
    </lineage>
</organism>
<evidence type="ECO:0000256" key="1">
    <source>
        <dbReference type="SAM" id="Phobius"/>
    </source>
</evidence>
<dbReference type="EMBL" id="BJUV01000068">
    <property type="protein sequence ID" value="GEK84804.1"/>
    <property type="molecule type" value="Genomic_DNA"/>
</dbReference>
<feature type="transmembrane region" description="Helical" evidence="1">
    <location>
        <begin position="462"/>
        <end position="487"/>
    </location>
</feature>
<reference evidence="4 6" key="2">
    <citation type="submission" date="2020-07" db="EMBL/GenBank/DDBJ databases">
        <title>Sequencing the genomes of 1000 actinobacteria strains.</title>
        <authorList>
            <person name="Klenk H.-P."/>
        </authorList>
    </citation>
    <scope>NUCLEOTIDE SEQUENCE [LARGE SCALE GENOMIC DNA]</scope>
    <source>
        <strain evidence="4 6">DSM 10309</strain>
    </source>
</reference>